<name>A0A285JDU1_9GAMM</name>
<accession>A0A285JDU1</accession>
<reference evidence="2" key="1">
    <citation type="submission" date="2017-09" db="EMBL/GenBank/DDBJ databases">
        <authorList>
            <person name="Varghese N."/>
            <person name="Submissions S."/>
        </authorList>
    </citation>
    <scope>NUCLEOTIDE SEQUENCE [LARGE SCALE GENOMIC DNA]</scope>
    <source>
        <strain evidence="2">CGMCC 1.12461</strain>
    </source>
</reference>
<dbReference type="Proteomes" id="UP000219353">
    <property type="component" value="Unassembled WGS sequence"/>
</dbReference>
<evidence type="ECO:0000313" key="2">
    <source>
        <dbReference type="Proteomes" id="UP000219353"/>
    </source>
</evidence>
<proteinExistence type="predicted"/>
<protein>
    <submittedName>
        <fullName evidence="1">Uncharacterized protein</fullName>
    </submittedName>
</protein>
<dbReference type="EMBL" id="OBEB01000008">
    <property type="protein sequence ID" value="SNY58432.1"/>
    <property type="molecule type" value="Genomic_DNA"/>
</dbReference>
<dbReference type="OrthoDB" id="1825624at2"/>
<dbReference type="Pfam" id="PF19888">
    <property type="entry name" value="DUF6361"/>
    <property type="match status" value="1"/>
</dbReference>
<dbReference type="RefSeq" id="WP_097112589.1">
    <property type="nucleotide sequence ID" value="NZ_OBEB01000008.1"/>
</dbReference>
<dbReference type="AlphaFoldDB" id="A0A285JDU1"/>
<sequence length="414" mass="47660">MSLIGWVDFSSLERERVAQIMSMLQEKGTLDELGIGQLRDAFADKLFPGFSTIQTRAKYFVTLPFLFHDYRQLKTHERLKTPLTEFLSEREDKLARMLVKNHIDDMPYGIIGKDSLDKGVARKPSSVYWNGIRKLSIANTDLSLKEFIRQFEDHYCSVRDAHADDDHQSSNLADWMTKPDGYSPDWLTKAKIELTLREAEFLKDKLLNTKRIEHSIPAQLIKHNLVNEVLELNEHLPSGSWQAFSLHEQLKNSAVSSQTKSTLAKALEFSFVLEGAHIRYNLLIAQRAENSAFIDRLKEDFSEWQAKALSQRDSFTENAINNWYLSAFDAQKAASSRTRQFIENWCQLVRDESSEDDLDQCVKRQAIANKGARCLLKKALNSDQGWVGMRLLEFRWPTAKIILRDIQEGLSVIT</sequence>
<organism evidence="1 2">
    <name type="scientific">Arsukibacterium tuosuense</name>
    <dbReference type="NCBI Taxonomy" id="1323745"/>
    <lineage>
        <taxon>Bacteria</taxon>
        <taxon>Pseudomonadati</taxon>
        <taxon>Pseudomonadota</taxon>
        <taxon>Gammaproteobacteria</taxon>
        <taxon>Chromatiales</taxon>
        <taxon>Chromatiaceae</taxon>
        <taxon>Arsukibacterium</taxon>
    </lineage>
</organism>
<evidence type="ECO:0000313" key="1">
    <source>
        <dbReference type="EMBL" id="SNY58432.1"/>
    </source>
</evidence>
<dbReference type="InterPro" id="IPR045941">
    <property type="entry name" value="DUF6361"/>
</dbReference>
<keyword evidence="2" id="KW-1185">Reference proteome</keyword>
<gene>
    <name evidence="1" type="ORF">SAMN06297280_3400</name>
</gene>